<proteinExistence type="predicted"/>
<dbReference type="InterPro" id="IPR000326">
    <property type="entry name" value="PAP2/HPO"/>
</dbReference>
<dbReference type="RefSeq" id="WP_115374806.1">
    <property type="nucleotide sequence ID" value="NZ_QASA01000001.1"/>
</dbReference>
<evidence type="ECO:0000259" key="1">
    <source>
        <dbReference type="Pfam" id="PF01569"/>
    </source>
</evidence>
<accession>A0A369QSQ8</accession>
<keyword evidence="2" id="KW-0378">Hydrolase</keyword>
<name>A0A369QSQ8_9BACT</name>
<dbReference type="EC" id="3.6.1.27" evidence="2"/>
<feature type="domain" description="Phosphatidic acid phosphatase type 2/haloperoxidase" evidence="1">
    <location>
        <begin position="106"/>
        <end position="212"/>
    </location>
</feature>
<dbReference type="Proteomes" id="UP000253919">
    <property type="component" value="Unassembled WGS sequence"/>
</dbReference>
<reference evidence="2 3" key="1">
    <citation type="submission" date="2018-04" db="EMBL/GenBank/DDBJ databases">
        <title>Adhaeribacter sp. HMF7616 genome sequencing and assembly.</title>
        <authorList>
            <person name="Kang H."/>
            <person name="Kang J."/>
            <person name="Cha I."/>
            <person name="Kim H."/>
            <person name="Joh K."/>
        </authorList>
    </citation>
    <scope>NUCLEOTIDE SEQUENCE [LARGE SCALE GENOMIC DNA]</scope>
    <source>
        <strain evidence="2 3">HMF7616</strain>
    </source>
</reference>
<dbReference type="Gene3D" id="1.10.606.20">
    <property type="match status" value="2"/>
</dbReference>
<gene>
    <name evidence="2" type="ORF">AHMF7616_04490</name>
</gene>
<evidence type="ECO:0000313" key="2">
    <source>
        <dbReference type="EMBL" id="RDC65859.1"/>
    </source>
</evidence>
<sequence length="444" mass="49003">MKDLFFSLLFSFVFVPAAFSQIEPNAGKWKTWVISSGSEIALPSPPNGKVTKDEIKTLLALQAQRDEAVINKINYWNAGAPSYRWDEMVKELAGPGMPPFRAMALLNVAIFDATVAAWHHKYTNNRMRPSKESANLHPYLPNPESPSYPCEHSVTAGAAAAVLAYLFPAKADSIYQLAQEAGKSRLSAGVQYPSDVQAGYDLGRQIGQKVVAWAKQDGADVAWKGTLPNKPNQWRGKNPVGATLGTWKTWVLSSGNQFRPGPPPDFAKDMEELKNFKLTQPAKARAFFYATQDVWSDITNKKIFEYNLIRDAPRAARVYALKSIAAYDAAVACWDAKYTYWGIRPYEYDTTYQQLLGQPSFPGYPSGHATTSNSVALVLAYLFPHDAVFFKNKAVECAESRFEGGIHFRTDNTVGLDLGSKVATLVINRAKQDGADPVIQTAGK</sequence>
<comment type="caution">
    <text evidence="2">The sequence shown here is derived from an EMBL/GenBank/DDBJ whole genome shotgun (WGS) entry which is preliminary data.</text>
</comment>
<feature type="domain" description="Phosphatidic acid phosphatase type 2/haloperoxidase" evidence="1">
    <location>
        <begin position="336"/>
        <end position="428"/>
    </location>
</feature>
<dbReference type="OrthoDB" id="7793240at2"/>
<dbReference type="EMBL" id="QASA01000001">
    <property type="protein sequence ID" value="RDC65859.1"/>
    <property type="molecule type" value="Genomic_DNA"/>
</dbReference>
<organism evidence="2 3">
    <name type="scientific">Adhaeribacter pallidiroseus</name>
    <dbReference type="NCBI Taxonomy" id="2072847"/>
    <lineage>
        <taxon>Bacteria</taxon>
        <taxon>Pseudomonadati</taxon>
        <taxon>Bacteroidota</taxon>
        <taxon>Cytophagia</taxon>
        <taxon>Cytophagales</taxon>
        <taxon>Hymenobacteraceae</taxon>
        <taxon>Adhaeribacter</taxon>
    </lineage>
</organism>
<dbReference type="GO" id="GO:0050380">
    <property type="term" value="F:undecaprenyl-diphosphatase activity"/>
    <property type="evidence" value="ECO:0007669"/>
    <property type="project" value="UniProtKB-EC"/>
</dbReference>
<dbReference type="InterPro" id="IPR052559">
    <property type="entry name" value="V-haloperoxidase"/>
</dbReference>
<keyword evidence="3" id="KW-1185">Reference proteome</keyword>
<dbReference type="PANTHER" id="PTHR34599:SF1">
    <property type="entry name" value="PHOSPHATIDIC ACID PHOSPHATASE TYPE 2_HALOPEROXIDASE DOMAIN-CONTAINING PROTEIN"/>
    <property type="match status" value="1"/>
</dbReference>
<dbReference type="Pfam" id="PF01569">
    <property type="entry name" value="PAP2"/>
    <property type="match status" value="2"/>
</dbReference>
<evidence type="ECO:0000313" key="3">
    <source>
        <dbReference type="Proteomes" id="UP000253919"/>
    </source>
</evidence>
<dbReference type="SUPFAM" id="SSF48317">
    <property type="entry name" value="Acid phosphatase/Vanadium-dependent haloperoxidase"/>
    <property type="match status" value="2"/>
</dbReference>
<dbReference type="InterPro" id="IPR036938">
    <property type="entry name" value="PAP2/HPO_sf"/>
</dbReference>
<protein>
    <submittedName>
        <fullName evidence="2">Undecaprenyl-diphosphate phosphatase</fullName>
        <ecNumber evidence="2">3.6.1.27</ecNumber>
    </submittedName>
</protein>
<dbReference type="PANTHER" id="PTHR34599">
    <property type="entry name" value="PEROXIDASE-RELATED"/>
    <property type="match status" value="1"/>
</dbReference>
<dbReference type="CDD" id="cd03398">
    <property type="entry name" value="PAP2_haloperoxidase"/>
    <property type="match status" value="1"/>
</dbReference>
<dbReference type="AlphaFoldDB" id="A0A369QSQ8"/>